<accession>V6S606</accession>
<keyword evidence="2" id="KW-1185">Reference proteome</keyword>
<dbReference type="OrthoDB" id="1445836at2"/>
<evidence type="ECO:0000313" key="1">
    <source>
        <dbReference type="EMBL" id="KGO93114.1"/>
    </source>
</evidence>
<reference evidence="2" key="1">
    <citation type="submission" date="2013-09" db="EMBL/GenBank/DDBJ databases">
        <authorList>
            <person name="Zeng Z."/>
            <person name="Chen C."/>
        </authorList>
    </citation>
    <scope>NUCLEOTIDE SEQUENCE [LARGE SCALE GENOMIC DNA]</scope>
    <source>
        <strain evidence="2">DK69</strain>
    </source>
</reference>
<evidence type="ECO:0000313" key="2">
    <source>
        <dbReference type="Proteomes" id="UP000030149"/>
    </source>
</evidence>
<comment type="caution">
    <text evidence="1">The sequence shown here is derived from an EMBL/GenBank/DDBJ whole genome shotgun (WGS) entry which is preliminary data.</text>
</comment>
<proteinExistence type="predicted"/>
<gene>
    <name evidence="1" type="ORF">Q767_15145</name>
</gene>
<sequence length="219" mass="25478">MKKLIILFAIVTNLGCSNEKEEISDNLQYFKFQQTDSDKFINSTEVGKVLIYKNQNDSELKFKVLINKIEKQLESRGDFVYGSTKYFYYDEQRIEMQSTLFADGDFCCNSSFYLSLKRWPKVYQTNPTVISEDSKFITTIGLVPFETGIQSVLLDYSETLISVTINGVTYNNVRKIEINPNPFPNPNWQLPSLKNIYFDQNKGVIGFDDLQNNEWRLQN</sequence>
<dbReference type="AlphaFoldDB" id="V6S606"/>
<dbReference type="Proteomes" id="UP000030149">
    <property type="component" value="Unassembled WGS sequence"/>
</dbReference>
<protein>
    <submittedName>
        <fullName evidence="1">Uncharacterized protein</fullName>
    </submittedName>
</protein>
<dbReference type="EMBL" id="JRLZ01000021">
    <property type="protein sequence ID" value="KGO93114.1"/>
    <property type="molecule type" value="Genomic_DNA"/>
</dbReference>
<reference evidence="1 2" key="2">
    <citation type="journal article" date="2015" name="Stand. Genomic Sci.">
        <title>High quality draft genomic sequence of Flavobacterium enshiense DK69(T) and comparison among Flavobacterium genomes.</title>
        <authorList>
            <person name="Zeng Z."/>
            <person name="Chen C."/>
            <person name="Du H."/>
            <person name="Wang G."/>
            <person name="Li M."/>
        </authorList>
    </citation>
    <scope>NUCLEOTIDE SEQUENCE [LARGE SCALE GENOMIC DNA]</scope>
    <source>
        <strain evidence="1 2">DK69</strain>
    </source>
</reference>
<dbReference type="RefSeq" id="WP_023574993.1">
    <property type="nucleotide sequence ID" value="NZ_AVCS01000032.1"/>
</dbReference>
<name>V6S606_9FLAO</name>
<organism evidence="1 2">
    <name type="scientific">Flavobacterium enshiense DK69</name>
    <dbReference type="NCBI Taxonomy" id="1107311"/>
    <lineage>
        <taxon>Bacteria</taxon>
        <taxon>Pseudomonadati</taxon>
        <taxon>Bacteroidota</taxon>
        <taxon>Flavobacteriia</taxon>
        <taxon>Flavobacteriales</taxon>
        <taxon>Flavobacteriaceae</taxon>
        <taxon>Flavobacterium</taxon>
    </lineage>
</organism>
<dbReference type="PATRIC" id="fig|1107311.3.peg.3008"/>